<comment type="caution">
    <text evidence="2">The sequence shown here is derived from an EMBL/GenBank/DDBJ whole genome shotgun (WGS) entry which is preliminary data.</text>
</comment>
<proteinExistence type="predicted"/>
<protein>
    <submittedName>
        <fullName evidence="2">Uncharacterized protein</fullName>
    </submittedName>
</protein>
<dbReference type="RefSeq" id="WP_203930667.1">
    <property type="nucleotide sequence ID" value="NZ_BOPH01000082.1"/>
</dbReference>
<organism evidence="2 3">
    <name type="scientific">Virgisporangium ochraceum</name>
    <dbReference type="NCBI Taxonomy" id="65505"/>
    <lineage>
        <taxon>Bacteria</taxon>
        <taxon>Bacillati</taxon>
        <taxon>Actinomycetota</taxon>
        <taxon>Actinomycetes</taxon>
        <taxon>Micromonosporales</taxon>
        <taxon>Micromonosporaceae</taxon>
        <taxon>Virgisporangium</taxon>
    </lineage>
</organism>
<keyword evidence="1" id="KW-0472">Membrane</keyword>
<name>A0A8J3ZUN9_9ACTN</name>
<dbReference type="Proteomes" id="UP000635606">
    <property type="component" value="Unassembled WGS sequence"/>
</dbReference>
<keyword evidence="3" id="KW-1185">Reference proteome</keyword>
<dbReference type="EMBL" id="BOPH01000082">
    <property type="protein sequence ID" value="GIJ70774.1"/>
    <property type="molecule type" value="Genomic_DNA"/>
</dbReference>
<feature type="transmembrane region" description="Helical" evidence="1">
    <location>
        <begin position="21"/>
        <end position="45"/>
    </location>
</feature>
<feature type="transmembrane region" description="Helical" evidence="1">
    <location>
        <begin position="70"/>
        <end position="86"/>
    </location>
</feature>
<dbReference type="AlphaFoldDB" id="A0A8J3ZUN9"/>
<accession>A0A8J3ZUN9</accession>
<feature type="transmembrane region" description="Helical" evidence="1">
    <location>
        <begin position="146"/>
        <end position="164"/>
    </location>
</feature>
<reference evidence="2" key="1">
    <citation type="submission" date="2021-01" db="EMBL/GenBank/DDBJ databases">
        <title>Whole genome shotgun sequence of Virgisporangium ochraceum NBRC 16418.</title>
        <authorList>
            <person name="Komaki H."/>
            <person name="Tamura T."/>
        </authorList>
    </citation>
    <scope>NUCLEOTIDE SEQUENCE</scope>
    <source>
        <strain evidence="2">NBRC 16418</strain>
    </source>
</reference>
<evidence type="ECO:0000313" key="2">
    <source>
        <dbReference type="EMBL" id="GIJ70774.1"/>
    </source>
</evidence>
<sequence length="183" mass="20956">MTTLHPAMPLMTRINVDRHRAALNVFMVIVLAHWAEHIVQAVQIWGLGRPRPEARGVLGQFFPWLVTSEWLHYGYAIVMLVGLWILRTGFVGRARTWWMIAFGIQVWHHLEHLLLLLQSITGSHLAGKPVATSVAQLVAPRVELHLFYNTIVFVPMVVAMYLHMRPNAAEYERMRCSCKASAR</sequence>
<evidence type="ECO:0000313" key="3">
    <source>
        <dbReference type="Proteomes" id="UP000635606"/>
    </source>
</evidence>
<evidence type="ECO:0000256" key="1">
    <source>
        <dbReference type="SAM" id="Phobius"/>
    </source>
</evidence>
<keyword evidence="1" id="KW-1133">Transmembrane helix</keyword>
<gene>
    <name evidence="2" type="ORF">Voc01_056910</name>
</gene>
<keyword evidence="1" id="KW-0812">Transmembrane</keyword>